<dbReference type="InterPro" id="IPR036249">
    <property type="entry name" value="Thioredoxin-like_sf"/>
</dbReference>
<feature type="domain" description="GST C-terminal" evidence="8">
    <location>
        <begin position="89"/>
        <end position="214"/>
    </location>
</feature>
<dbReference type="InterPro" id="IPR004046">
    <property type="entry name" value="GST_C"/>
</dbReference>
<dbReference type="PANTHER" id="PTHR43969:SF9">
    <property type="entry name" value="GLUTATHIONE S TRANSFERASE D10, ISOFORM A-RELATED"/>
    <property type="match status" value="1"/>
</dbReference>
<dbReference type="EMBL" id="GFDF01000473">
    <property type="protein sequence ID" value="JAV13611.1"/>
    <property type="molecule type" value="Transcribed_RNA"/>
</dbReference>
<evidence type="ECO:0000256" key="1">
    <source>
        <dbReference type="ARBA" id="ARBA00009899"/>
    </source>
</evidence>
<dbReference type="Pfam" id="PF00043">
    <property type="entry name" value="GST_C"/>
    <property type="match status" value="1"/>
</dbReference>
<dbReference type="SFLD" id="SFLDG01153">
    <property type="entry name" value="Main.4:_Theta-like"/>
    <property type="match status" value="1"/>
</dbReference>
<evidence type="ECO:0000313" key="9">
    <source>
        <dbReference type="EMBL" id="JAV13611.1"/>
    </source>
</evidence>
<keyword evidence="4 9" id="KW-0808">Transferase</keyword>
<evidence type="ECO:0000259" key="7">
    <source>
        <dbReference type="PROSITE" id="PS50404"/>
    </source>
</evidence>
<dbReference type="SUPFAM" id="SSF47616">
    <property type="entry name" value="GST C-terminal domain-like"/>
    <property type="match status" value="1"/>
</dbReference>
<dbReference type="GO" id="GO:0006749">
    <property type="term" value="P:glutathione metabolic process"/>
    <property type="evidence" value="ECO:0007669"/>
    <property type="project" value="TreeGrafter"/>
</dbReference>
<dbReference type="CDD" id="cd03045">
    <property type="entry name" value="GST_N_Delta_Epsilon"/>
    <property type="match status" value="1"/>
</dbReference>
<dbReference type="PROSITE" id="PS50404">
    <property type="entry name" value="GST_NTER"/>
    <property type="match status" value="1"/>
</dbReference>
<organism evidence="9">
    <name type="scientific">Nyssomyia neivai</name>
    <dbReference type="NCBI Taxonomy" id="330878"/>
    <lineage>
        <taxon>Eukaryota</taxon>
        <taxon>Metazoa</taxon>
        <taxon>Ecdysozoa</taxon>
        <taxon>Arthropoda</taxon>
        <taxon>Hexapoda</taxon>
        <taxon>Insecta</taxon>
        <taxon>Pterygota</taxon>
        <taxon>Neoptera</taxon>
        <taxon>Endopterygota</taxon>
        <taxon>Diptera</taxon>
        <taxon>Nematocera</taxon>
        <taxon>Psychodoidea</taxon>
        <taxon>Psychodidae</taxon>
        <taxon>Nyssomyia</taxon>
    </lineage>
</organism>
<dbReference type="PANTHER" id="PTHR43969">
    <property type="entry name" value="GLUTATHIONE S TRANSFERASE D10, ISOFORM A-RELATED"/>
    <property type="match status" value="1"/>
</dbReference>
<dbReference type="FunFam" id="3.40.30.10:FF:000034">
    <property type="entry name" value="glutathione S-transferase 1"/>
    <property type="match status" value="1"/>
</dbReference>
<proteinExistence type="inferred from homology"/>
<evidence type="ECO:0000256" key="5">
    <source>
        <dbReference type="ARBA" id="ARBA00041523"/>
    </source>
</evidence>
<dbReference type="SFLD" id="SFLDS00019">
    <property type="entry name" value="Glutathione_Transferase_(cytos"/>
    <property type="match status" value="1"/>
</dbReference>
<comment type="catalytic activity">
    <reaction evidence="6">
        <text>RX + glutathione = an S-substituted glutathione + a halide anion + H(+)</text>
        <dbReference type="Rhea" id="RHEA:16437"/>
        <dbReference type="ChEBI" id="CHEBI:15378"/>
        <dbReference type="ChEBI" id="CHEBI:16042"/>
        <dbReference type="ChEBI" id="CHEBI:17792"/>
        <dbReference type="ChEBI" id="CHEBI:57925"/>
        <dbReference type="ChEBI" id="CHEBI:90779"/>
        <dbReference type="EC" id="2.5.1.18"/>
    </reaction>
</comment>
<evidence type="ECO:0000256" key="6">
    <source>
        <dbReference type="ARBA" id="ARBA00047960"/>
    </source>
</evidence>
<dbReference type="Pfam" id="PF02798">
    <property type="entry name" value="GST_N"/>
    <property type="match status" value="1"/>
</dbReference>
<dbReference type="EC" id="2.5.1.18" evidence="3"/>
<feature type="domain" description="GST N-terminal" evidence="7">
    <location>
        <begin position="2"/>
        <end position="83"/>
    </location>
</feature>
<dbReference type="AlphaFoldDB" id="A0A1L8E4G1"/>
<dbReference type="SFLD" id="SFLDG00358">
    <property type="entry name" value="Main_(cytGST)"/>
    <property type="match status" value="1"/>
</dbReference>
<dbReference type="PROSITE" id="PS50405">
    <property type="entry name" value="GST_CTER"/>
    <property type="match status" value="1"/>
</dbReference>
<evidence type="ECO:0000256" key="3">
    <source>
        <dbReference type="ARBA" id="ARBA00012452"/>
    </source>
</evidence>
<dbReference type="Gene3D" id="1.20.1050.10">
    <property type="match status" value="1"/>
</dbReference>
<dbReference type="FunFam" id="1.20.1050.10:FF:000007">
    <property type="entry name" value="Glutathione S-transferase 1-1"/>
    <property type="match status" value="1"/>
</dbReference>
<reference evidence="9" key="1">
    <citation type="submission" date="2016-12" db="EMBL/GenBank/DDBJ databases">
        <title>An insight into the sialome and mialome of the sand fly, Nyssomyia neivai.</title>
        <authorList>
            <person name="Sebastian V."/>
            <person name="Goulart T.M."/>
            <person name="Oliveira W."/>
            <person name="Calvo E."/>
            <person name="Oliveira L.F."/>
            <person name="Pinto M.C."/>
            <person name="Rosselino A.M."/>
            <person name="Ribeiro J.M."/>
        </authorList>
    </citation>
    <scope>NUCLEOTIDE SEQUENCE</scope>
</reference>
<dbReference type="SUPFAM" id="SSF52833">
    <property type="entry name" value="Thioredoxin-like"/>
    <property type="match status" value="1"/>
</dbReference>
<evidence type="ECO:0000259" key="8">
    <source>
        <dbReference type="PROSITE" id="PS50405"/>
    </source>
</evidence>
<dbReference type="InterPro" id="IPR010987">
    <property type="entry name" value="Glutathione-S-Trfase_C-like"/>
</dbReference>
<dbReference type="InterPro" id="IPR040079">
    <property type="entry name" value="Glutathione_S-Trfase"/>
</dbReference>
<dbReference type="GO" id="GO:0004364">
    <property type="term" value="F:glutathione transferase activity"/>
    <property type="evidence" value="ECO:0007669"/>
    <property type="project" value="UniProtKB-EC"/>
</dbReference>
<evidence type="ECO:0000256" key="2">
    <source>
        <dbReference type="ARBA" id="ARBA00011738"/>
    </source>
</evidence>
<comment type="subunit">
    <text evidence="2">Homodimer.</text>
</comment>
<evidence type="ECO:0000256" key="4">
    <source>
        <dbReference type="ARBA" id="ARBA00022679"/>
    </source>
</evidence>
<dbReference type="CDD" id="cd03177">
    <property type="entry name" value="GST_C_Delta_Epsilon"/>
    <property type="match status" value="1"/>
</dbReference>
<name>A0A1L8E4G1_9DIPT</name>
<dbReference type="InterPro" id="IPR004045">
    <property type="entry name" value="Glutathione_S-Trfase_N"/>
</dbReference>
<comment type="similarity">
    <text evidence="1">Belongs to the GST superfamily. Theta family.</text>
</comment>
<protein>
    <recommendedName>
        <fullName evidence="3">glutathione transferase</fullName>
        <ecNumber evidence="3">2.5.1.18</ecNumber>
    </recommendedName>
    <alternativeName>
        <fullName evidence="5">GST class-theta</fullName>
    </alternativeName>
</protein>
<accession>A0A1L8E4G1</accession>
<sequence length="221" mass="24738">MAPLKLYHYPISIPSRGALLAIRNLNLDVEIIEVDLMNKAHLSPEFIKINPQHIVPTLDDNGFILWESRAIATYLVNAKAPGNPLYPLDPKIRATVDSRLYFDGTNLYPKAKDVIFPIWALGEKKINESKKDILYQAFGYMDAFLEGQDWFAGDHPTLADLALLASFASYFYAGANVSKFTNLMAWYKRCESLPGFDENETGAKAYGQAIKGKLGITGTWD</sequence>
<dbReference type="Gene3D" id="3.40.30.10">
    <property type="entry name" value="Glutaredoxin"/>
    <property type="match status" value="1"/>
</dbReference>
<dbReference type="InterPro" id="IPR036282">
    <property type="entry name" value="Glutathione-S-Trfase_C_sf"/>
</dbReference>